<dbReference type="PANTHER" id="PTHR10204">
    <property type="entry name" value="NAD P H OXIDOREDUCTASE-RELATED"/>
    <property type="match status" value="1"/>
</dbReference>
<evidence type="ECO:0000256" key="1">
    <source>
        <dbReference type="ARBA" id="ARBA00006252"/>
    </source>
</evidence>
<protein>
    <submittedName>
        <fullName evidence="4">NAD(P)H dehydrogenase (Quinone)</fullName>
    </submittedName>
</protein>
<organism evidence="4 5">
    <name type="scientific">Nocardia sputorum</name>
    <dbReference type="NCBI Taxonomy" id="2984338"/>
    <lineage>
        <taxon>Bacteria</taxon>
        <taxon>Bacillati</taxon>
        <taxon>Actinomycetota</taxon>
        <taxon>Actinomycetes</taxon>
        <taxon>Mycobacteriales</taxon>
        <taxon>Nocardiaceae</taxon>
        <taxon>Nocardia</taxon>
    </lineage>
</organism>
<feature type="domain" description="Flavodoxin-like fold" evidence="3">
    <location>
        <begin position="20"/>
        <end position="229"/>
    </location>
</feature>
<dbReference type="SUPFAM" id="SSF52218">
    <property type="entry name" value="Flavoproteins"/>
    <property type="match status" value="1"/>
</dbReference>
<comment type="similarity">
    <text evidence="1">Belongs to the NAD(P)H dehydrogenase (quinone) family.</text>
</comment>
<sequence>MAEYLFLRTLLRRDVTKAGMNVLVVYAHPKPDSLTGALKDVAVRQLRADGHEVRITDLYAMGWKAAADTDDFGPVAEPNFMLASGVAYRAGTLSPDIRAEQEKLLWADAVVLHFPLWWFGMPAIMKGWVDRVLTCDFAYGAGGKALPRYGAGVLAGRRAMLVVSVGGKQPSYSDRGINGPVDDLLFPIHHGILYYTGMDVLPPFVVHDTIRLGAERFDDVAHELRRRMSELPELEPIRYRPQGGGDYDRSLRLVPGREERGASGFALHVAS</sequence>
<name>A0ABM8D061_9NOCA</name>
<evidence type="ECO:0000313" key="4">
    <source>
        <dbReference type="EMBL" id="BDU00672.1"/>
    </source>
</evidence>
<evidence type="ECO:0000256" key="2">
    <source>
        <dbReference type="ARBA" id="ARBA00023002"/>
    </source>
</evidence>
<reference evidence="4 5" key="1">
    <citation type="submission" date="2022-11" db="EMBL/GenBank/DDBJ databases">
        <title>Genome Sequencing of Nocardia sp. ON39_IFM12276 and assembly.</title>
        <authorList>
            <person name="Shimojima M."/>
            <person name="Toyokawa M."/>
            <person name="Uesaka K."/>
        </authorList>
    </citation>
    <scope>NUCLEOTIDE SEQUENCE [LARGE SCALE GENOMIC DNA]</scope>
    <source>
        <strain evidence="4 5">IFM 12276</strain>
    </source>
</reference>
<dbReference type="InterPro" id="IPR029039">
    <property type="entry name" value="Flavoprotein-like_sf"/>
</dbReference>
<dbReference type="Pfam" id="PF02525">
    <property type="entry name" value="Flavodoxin_2"/>
    <property type="match status" value="1"/>
</dbReference>
<gene>
    <name evidence="4" type="ORF">IFM12276_37000</name>
</gene>
<dbReference type="PANTHER" id="PTHR10204:SF34">
    <property type="entry name" value="NAD(P)H DEHYDROGENASE [QUINONE] 1 ISOFORM 1"/>
    <property type="match status" value="1"/>
</dbReference>
<dbReference type="Proteomes" id="UP001317870">
    <property type="component" value="Chromosome"/>
</dbReference>
<evidence type="ECO:0000313" key="5">
    <source>
        <dbReference type="Proteomes" id="UP001317870"/>
    </source>
</evidence>
<dbReference type="InterPro" id="IPR003680">
    <property type="entry name" value="Flavodoxin_fold"/>
</dbReference>
<dbReference type="Gene3D" id="3.40.50.360">
    <property type="match status" value="1"/>
</dbReference>
<keyword evidence="2" id="KW-0560">Oxidoreductase</keyword>
<dbReference type="InterPro" id="IPR051545">
    <property type="entry name" value="NAD(P)H_dehydrogenase_qn"/>
</dbReference>
<evidence type="ECO:0000259" key="3">
    <source>
        <dbReference type="Pfam" id="PF02525"/>
    </source>
</evidence>
<keyword evidence="5" id="KW-1185">Reference proteome</keyword>
<proteinExistence type="inferred from homology"/>
<dbReference type="EMBL" id="AP026978">
    <property type="protein sequence ID" value="BDU00672.1"/>
    <property type="molecule type" value="Genomic_DNA"/>
</dbReference>
<accession>A0ABM8D061</accession>